<dbReference type="CDD" id="cd06121">
    <property type="entry name" value="cupin_YML079wp"/>
    <property type="match status" value="1"/>
</dbReference>
<dbReference type="SUPFAM" id="SSF51182">
    <property type="entry name" value="RmlC-like cupins"/>
    <property type="match status" value="1"/>
</dbReference>
<dbReference type="AlphaFoldDB" id="K9GX54"/>
<comment type="caution">
    <text evidence="2">The sequence shown here is derived from an EMBL/GenBank/DDBJ whole genome shotgun (WGS) entry which is preliminary data.</text>
</comment>
<dbReference type="EMBL" id="ANHY01000008">
    <property type="protein sequence ID" value="EKV30550.1"/>
    <property type="molecule type" value="Genomic_DNA"/>
</dbReference>
<dbReference type="PANTHER" id="PTHR33387">
    <property type="entry name" value="RMLC-LIKE JELLY ROLL FOLD PROTEIN"/>
    <property type="match status" value="1"/>
</dbReference>
<keyword evidence="3" id="KW-1185">Reference proteome</keyword>
<dbReference type="InterPro" id="IPR014710">
    <property type="entry name" value="RmlC-like_jellyroll"/>
</dbReference>
<dbReference type="Proteomes" id="UP000009881">
    <property type="component" value="Unassembled WGS sequence"/>
</dbReference>
<dbReference type="PANTHER" id="PTHR33387:SF3">
    <property type="entry name" value="DUF985 DOMAIN-CONTAINING PROTEIN"/>
    <property type="match status" value="1"/>
</dbReference>
<dbReference type="OrthoDB" id="9798288at2"/>
<feature type="domain" description="DUF985" evidence="1">
    <location>
        <begin position="9"/>
        <end position="147"/>
    </location>
</feature>
<evidence type="ECO:0000313" key="2">
    <source>
        <dbReference type="EMBL" id="EKV30550.1"/>
    </source>
</evidence>
<dbReference type="PATRIC" id="fig|1238182.3.peg.2172"/>
<sequence length="170" mass="18575">MSEDLDARRIIALLGLEPHPEEGGFFVETWRSERQVSAEALGGVYEGPRSVGTAIYYMLTPDTFSALHRLKSEEVFHFYMGDPVEMLHLYPDGRAETVMLGHDIVNGQSPQVVVPAGVWQGARLAEGGQVALLGCTVSPGFEFADYEHGRRAELLDGWSAAAPLIEALTT</sequence>
<evidence type="ECO:0000259" key="1">
    <source>
        <dbReference type="Pfam" id="PF06172"/>
    </source>
</evidence>
<dbReference type="InterPro" id="IPR011051">
    <property type="entry name" value="RmlC_Cupin_sf"/>
</dbReference>
<organism evidence="2 3">
    <name type="scientific">Caenispirillum salinarum AK4</name>
    <dbReference type="NCBI Taxonomy" id="1238182"/>
    <lineage>
        <taxon>Bacteria</taxon>
        <taxon>Pseudomonadati</taxon>
        <taxon>Pseudomonadota</taxon>
        <taxon>Alphaproteobacteria</taxon>
        <taxon>Rhodospirillales</taxon>
        <taxon>Novispirillaceae</taxon>
        <taxon>Caenispirillum</taxon>
    </lineage>
</organism>
<name>K9GX54_9PROT</name>
<accession>K9GX54</accession>
<dbReference type="eggNOG" id="COG3542">
    <property type="taxonomic scope" value="Bacteria"/>
</dbReference>
<dbReference type="RefSeq" id="WP_009540617.1">
    <property type="nucleotide sequence ID" value="NZ_ANHY01000008.1"/>
</dbReference>
<dbReference type="Gene3D" id="2.60.120.10">
    <property type="entry name" value="Jelly Rolls"/>
    <property type="match status" value="1"/>
</dbReference>
<dbReference type="Pfam" id="PF06172">
    <property type="entry name" value="Cupin_5"/>
    <property type="match status" value="1"/>
</dbReference>
<gene>
    <name evidence="2" type="ORF">C882_4509</name>
</gene>
<proteinExistence type="predicted"/>
<evidence type="ECO:0000313" key="3">
    <source>
        <dbReference type="Proteomes" id="UP000009881"/>
    </source>
</evidence>
<dbReference type="InterPro" id="IPR009327">
    <property type="entry name" value="Cupin_DUF985"/>
</dbReference>
<reference evidence="2 3" key="1">
    <citation type="journal article" date="2013" name="Genome Announc.">
        <title>Draft Genome Sequence of an Alphaproteobacterium, Caenispirillum salinarum AK4(T), Isolated from a Solar Saltern.</title>
        <authorList>
            <person name="Khatri I."/>
            <person name="Singh A."/>
            <person name="Korpole S."/>
            <person name="Pinnaka A.K."/>
            <person name="Subramanian S."/>
        </authorList>
    </citation>
    <scope>NUCLEOTIDE SEQUENCE [LARGE SCALE GENOMIC DNA]</scope>
    <source>
        <strain evidence="2 3">AK4</strain>
    </source>
</reference>
<protein>
    <recommendedName>
        <fullName evidence="1">DUF985 domain-containing protein</fullName>
    </recommendedName>
</protein>
<dbReference type="STRING" id="1238182.C882_4509"/>
<dbReference type="InterPro" id="IPR039935">
    <property type="entry name" value="YML079W-like"/>
</dbReference>